<gene>
    <name evidence="1" type="ORF">L0U88_05935</name>
</gene>
<reference evidence="1 2" key="1">
    <citation type="submission" date="2022-01" db="EMBL/GenBank/DDBJ databases">
        <title>Flavihumibacter sp. nov., isolated from sediment of a river.</title>
        <authorList>
            <person name="Liu H."/>
        </authorList>
    </citation>
    <scope>NUCLEOTIDE SEQUENCE [LARGE SCALE GENOMIC DNA]</scope>
    <source>
        <strain evidence="1 2">RY-1</strain>
    </source>
</reference>
<dbReference type="EMBL" id="JAKEVY010000001">
    <property type="protein sequence ID" value="MCF1714161.1"/>
    <property type="molecule type" value="Genomic_DNA"/>
</dbReference>
<dbReference type="RefSeq" id="WP_234864688.1">
    <property type="nucleotide sequence ID" value="NZ_JAKEVY010000001.1"/>
</dbReference>
<evidence type="ECO:0000313" key="2">
    <source>
        <dbReference type="Proteomes" id="UP001200145"/>
    </source>
</evidence>
<sequence length="173" mass="19509">MRNSAILSNEARLALPGSFTLGDIQFISGERRDYRSINFVPMDRILARQALGIPANDFILMIQDDFSKPEATIQLLPEILKCLPPTGKGQLYFMGGTMDLPDSSFCKGLAELDLHMENSRCSWKWLFTGQKPERLMKYYYSAANLVVLSIHSNTQKLKELLQSMLAPMTLTVS</sequence>
<organism evidence="1 2">
    <name type="scientific">Flavihumibacter fluminis</name>
    <dbReference type="NCBI Taxonomy" id="2909236"/>
    <lineage>
        <taxon>Bacteria</taxon>
        <taxon>Pseudomonadati</taxon>
        <taxon>Bacteroidota</taxon>
        <taxon>Chitinophagia</taxon>
        <taxon>Chitinophagales</taxon>
        <taxon>Chitinophagaceae</taxon>
        <taxon>Flavihumibacter</taxon>
    </lineage>
</organism>
<proteinExistence type="predicted"/>
<name>A0ABS9BHN1_9BACT</name>
<comment type="caution">
    <text evidence="1">The sequence shown here is derived from an EMBL/GenBank/DDBJ whole genome shotgun (WGS) entry which is preliminary data.</text>
</comment>
<accession>A0ABS9BHN1</accession>
<protein>
    <submittedName>
        <fullName evidence="1">Uncharacterized protein</fullName>
    </submittedName>
</protein>
<keyword evidence="2" id="KW-1185">Reference proteome</keyword>
<evidence type="ECO:0000313" key="1">
    <source>
        <dbReference type="EMBL" id="MCF1714161.1"/>
    </source>
</evidence>
<dbReference type="Proteomes" id="UP001200145">
    <property type="component" value="Unassembled WGS sequence"/>
</dbReference>